<organism evidence="1 2">
    <name type="scientific">Russula earlei</name>
    <dbReference type="NCBI Taxonomy" id="71964"/>
    <lineage>
        <taxon>Eukaryota</taxon>
        <taxon>Fungi</taxon>
        <taxon>Dikarya</taxon>
        <taxon>Basidiomycota</taxon>
        <taxon>Agaricomycotina</taxon>
        <taxon>Agaricomycetes</taxon>
        <taxon>Russulales</taxon>
        <taxon>Russulaceae</taxon>
        <taxon>Russula</taxon>
    </lineage>
</organism>
<evidence type="ECO:0000313" key="1">
    <source>
        <dbReference type="EMBL" id="KAI9507685.1"/>
    </source>
</evidence>
<proteinExistence type="predicted"/>
<gene>
    <name evidence="1" type="ORF">F5148DRAFT_1149551</name>
</gene>
<keyword evidence="2" id="KW-1185">Reference proteome</keyword>
<accession>A0ACC0U834</accession>
<dbReference type="Proteomes" id="UP001207468">
    <property type="component" value="Unassembled WGS sequence"/>
</dbReference>
<reference evidence="1" key="1">
    <citation type="submission" date="2021-03" db="EMBL/GenBank/DDBJ databases">
        <title>Evolutionary priming and transition to the ectomycorrhizal habit in an iconic lineage of mushroom-forming fungi: is preadaptation a requirement?</title>
        <authorList>
            <consortium name="DOE Joint Genome Institute"/>
            <person name="Looney B.P."/>
            <person name="Miyauchi S."/>
            <person name="Morin E."/>
            <person name="Drula E."/>
            <person name="Courty P.E."/>
            <person name="Chicoki N."/>
            <person name="Fauchery L."/>
            <person name="Kohler A."/>
            <person name="Kuo A."/>
            <person name="LaButti K."/>
            <person name="Pangilinan J."/>
            <person name="Lipzen A."/>
            <person name="Riley R."/>
            <person name="Andreopoulos W."/>
            <person name="He G."/>
            <person name="Johnson J."/>
            <person name="Barry K.W."/>
            <person name="Grigoriev I.V."/>
            <person name="Nagy L."/>
            <person name="Hibbett D."/>
            <person name="Henrissat B."/>
            <person name="Matheny P.B."/>
            <person name="Labbe J."/>
            <person name="Martin A.F."/>
        </authorList>
    </citation>
    <scope>NUCLEOTIDE SEQUENCE</scope>
    <source>
        <strain evidence="1">BPL698</strain>
    </source>
</reference>
<comment type="caution">
    <text evidence="1">The sequence shown here is derived from an EMBL/GenBank/DDBJ whole genome shotgun (WGS) entry which is preliminary data.</text>
</comment>
<protein>
    <submittedName>
        <fullName evidence="1">Uncharacterized protein</fullName>
    </submittedName>
</protein>
<evidence type="ECO:0000313" key="2">
    <source>
        <dbReference type="Proteomes" id="UP001207468"/>
    </source>
</evidence>
<dbReference type="EMBL" id="JAGFNK010000114">
    <property type="protein sequence ID" value="KAI9507685.1"/>
    <property type="molecule type" value="Genomic_DNA"/>
</dbReference>
<name>A0ACC0U834_9AGAM</name>
<sequence>MPLKAGHAGKYCNWANSANFVSKLPGDIKRWKAAAEEATCMLECDLREKPHSEQVIPYSDKLFHHAAIEWLVVTDQPIHALEHPKFKEMIDIASHATNVVKIPG</sequence>